<dbReference type="PROSITE" id="PS51318">
    <property type="entry name" value="TAT"/>
    <property type="match status" value="1"/>
</dbReference>
<reference evidence="13" key="1">
    <citation type="journal article" date="2019" name="Int. J. Syst. Evol. Microbiol.">
        <title>The Global Catalogue of Microorganisms (GCM) 10K type strain sequencing project: providing services to taxonomists for standard genome sequencing and annotation.</title>
        <authorList>
            <consortium name="The Broad Institute Genomics Platform"/>
            <consortium name="The Broad Institute Genome Sequencing Center for Infectious Disease"/>
            <person name="Wu L."/>
            <person name="Ma J."/>
        </authorList>
    </citation>
    <scope>NUCLEOTIDE SEQUENCE [LARGE SCALE GENOMIC DNA]</scope>
    <source>
        <strain evidence="13">TISTR 1511</strain>
    </source>
</reference>
<evidence type="ECO:0000256" key="7">
    <source>
        <dbReference type="ARBA" id="ARBA00023004"/>
    </source>
</evidence>
<keyword evidence="3" id="KW-0349">Heme</keyword>
<protein>
    <submittedName>
        <fullName evidence="12">Dyp-type peroxidase</fullName>
    </submittedName>
</protein>
<keyword evidence="13" id="KW-1185">Reference proteome</keyword>
<dbReference type="EMBL" id="JBHUNF010000004">
    <property type="protein sequence ID" value="MFD2675329.1"/>
    <property type="molecule type" value="Genomic_DNA"/>
</dbReference>
<keyword evidence="2 12" id="KW-0575">Peroxidase</keyword>
<dbReference type="InterPro" id="IPR006314">
    <property type="entry name" value="Dyp_peroxidase"/>
</dbReference>
<evidence type="ECO:0000259" key="11">
    <source>
        <dbReference type="Pfam" id="PF20628"/>
    </source>
</evidence>
<dbReference type="InterPro" id="IPR006311">
    <property type="entry name" value="TAT_signal"/>
</dbReference>
<dbReference type="PANTHER" id="PTHR30521:SF4">
    <property type="entry name" value="DEFERROCHELATASE"/>
    <property type="match status" value="1"/>
</dbReference>
<evidence type="ECO:0000256" key="5">
    <source>
        <dbReference type="ARBA" id="ARBA00022729"/>
    </source>
</evidence>
<accession>A0ABW5RLM4</accession>
<gene>
    <name evidence="12" type="ORF">ACFSUQ_08500</name>
</gene>
<evidence type="ECO:0000313" key="12">
    <source>
        <dbReference type="EMBL" id="MFD2675329.1"/>
    </source>
</evidence>
<keyword evidence="7" id="KW-0408">Iron</keyword>
<dbReference type="Pfam" id="PF20628">
    <property type="entry name" value="Dyp_perox_C"/>
    <property type="match status" value="1"/>
</dbReference>
<evidence type="ECO:0000259" key="10">
    <source>
        <dbReference type="Pfam" id="PF04261"/>
    </source>
</evidence>
<keyword evidence="4" id="KW-0479">Metal-binding</keyword>
<dbReference type="RefSeq" id="WP_245610576.1">
    <property type="nucleotide sequence ID" value="NZ_JBHUNF010000004.1"/>
</dbReference>
<dbReference type="InterPro" id="IPR048327">
    <property type="entry name" value="Dyp_perox_N"/>
</dbReference>
<comment type="cofactor">
    <cofactor evidence="1">
        <name>heme b</name>
        <dbReference type="ChEBI" id="CHEBI:60344"/>
    </cofactor>
</comment>
<sequence length="423" mass="45446">MDTNQSTPAAEPSAAAPTAAGIRRRDVVVAAAGIGVGAAAAAAGASLIGRPAAAQPVAFGTERNQQHAHHQAGVGSHIPAFANYIAMDLTADLDNARIIALLRILSEDARRLMAGTAPVGDQEPELAETPAGLQITFGFSPGFIDRINPKRRPEWLTQIPKFSVDRLQPEWSEGELLMLVASDDPLTLAHASRTLMKDARSFGTVRWQQHGFRQSRGSLAAGQTDRNLFGQVDGTVNATPGTDDFDRVVTIRSESGETEWLNGGTTLVIRRIHMDLETWDEVDRPGREASVGRRLDTGAPLTGSKEYDEPDFKAVTAQGFTVINPASHLRRMRSDNPHERIVRRPYNYEMPVAGGSGAGAVVSDSGQIFTSLQANVTTQFVPLQRRMDEGDLLNTWITPIGSAVFAIPPKPDANGFVGEGLFA</sequence>
<keyword evidence="5" id="KW-0732">Signal</keyword>
<proteinExistence type="inferred from homology"/>
<dbReference type="InterPro" id="IPR048328">
    <property type="entry name" value="Dyp_perox_C"/>
</dbReference>
<evidence type="ECO:0000256" key="2">
    <source>
        <dbReference type="ARBA" id="ARBA00022559"/>
    </source>
</evidence>
<dbReference type="GO" id="GO:0004601">
    <property type="term" value="F:peroxidase activity"/>
    <property type="evidence" value="ECO:0007669"/>
    <property type="project" value="UniProtKB-KW"/>
</dbReference>
<evidence type="ECO:0000256" key="4">
    <source>
        <dbReference type="ARBA" id="ARBA00022723"/>
    </source>
</evidence>
<organism evidence="12 13">
    <name type="scientific">Gulosibacter bifidus</name>
    <dbReference type="NCBI Taxonomy" id="272239"/>
    <lineage>
        <taxon>Bacteria</taxon>
        <taxon>Bacillati</taxon>
        <taxon>Actinomycetota</taxon>
        <taxon>Actinomycetes</taxon>
        <taxon>Micrococcales</taxon>
        <taxon>Microbacteriaceae</taxon>
        <taxon>Gulosibacter</taxon>
    </lineage>
</organism>
<keyword evidence="6" id="KW-0560">Oxidoreductase</keyword>
<dbReference type="Pfam" id="PF04261">
    <property type="entry name" value="Dyp_perox_N"/>
    <property type="match status" value="1"/>
</dbReference>
<evidence type="ECO:0000256" key="9">
    <source>
        <dbReference type="SAM" id="MobiDB-lite"/>
    </source>
</evidence>
<name>A0ABW5RLM4_9MICO</name>
<dbReference type="PANTHER" id="PTHR30521">
    <property type="entry name" value="DEFERROCHELATASE/PEROXIDASE"/>
    <property type="match status" value="1"/>
</dbReference>
<feature type="domain" description="Dyp-type peroxidase N-terminal" evidence="10">
    <location>
        <begin position="71"/>
        <end position="213"/>
    </location>
</feature>
<comment type="similarity">
    <text evidence="8">Belongs to the DyP-type peroxidase family.</text>
</comment>
<dbReference type="Proteomes" id="UP001597453">
    <property type="component" value="Unassembled WGS sequence"/>
</dbReference>
<dbReference type="InterPro" id="IPR011008">
    <property type="entry name" value="Dimeric_a/b-barrel"/>
</dbReference>
<comment type="caution">
    <text evidence="12">The sequence shown here is derived from an EMBL/GenBank/DDBJ whole genome shotgun (WGS) entry which is preliminary data.</text>
</comment>
<dbReference type="NCBIfam" id="TIGR01413">
    <property type="entry name" value="Dyp_perox_fam"/>
    <property type="match status" value="1"/>
</dbReference>
<dbReference type="PROSITE" id="PS51404">
    <property type="entry name" value="DYP_PEROXIDASE"/>
    <property type="match status" value="1"/>
</dbReference>
<feature type="compositionally biased region" description="Basic and acidic residues" evidence="9">
    <location>
        <begin position="287"/>
        <end position="296"/>
    </location>
</feature>
<feature type="domain" description="Dyp-type peroxidase C-terminal" evidence="11">
    <location>
        <begin position="224"/>
        <end position="410"/>
    </location>
</feature>
<feature type="region of interest" description="Disordered" evidence="9">
    <location>
        <begin position="287"/>
        <end position="306"/>
    </location>
</feature>
<evidence type="ECO:0000256" key="6">
    <source>
        <dbReference type="ARBA" id="ARBA00023002"/>
    </source>
</evidence>
<dbReference type="SUPFAM" id="SSF54909">
    <property type="entry name" value="Dimeric alpha+beta barrel"/>
    <property type="match status" value="1"/>
</dbReference>
<evidence type="ECO:0000256" key="3">
    <source>
        <dbReference type="ARBA" id="ARBA00022617"/>
    </source>
</evidence>
<evidence type="ECO:0000313" key="13">
    <source>
        <dbReference type="Proteomes" id="UP001597453"/>
    </source>
</evidence>
<evidence type="ECO:0000256" key="1">
    <source>
        <dbReference type="ARBA" id="ARBA00001970"/>
    </source>
</evidence>
<evidence type="ECO:0000256" key="8">
    <source>
        <dbReference type="ARBA" id="ARBA00025737"/>
    </source>
</evidence>